<dbReference type="HOGENOM" id="CLU_2798432_0_0_1"/>
<accession>B8B8R5</accession>
<keyword evidence="2" id="KW-1185">Reference proteome</keyword>
<dbReference type="Gramene" id="BGIOSGA028305-TA">
    <property type="protein sequence ID" value="BGIOSGA028305-PA"/>
    <property type="gene ID" value="BGIOSGA028305"/>
</dbReference>
<reference evidence="1 2" key="1">
    <citation type="journal article" date="2005" name="PLoS Biol.">
        <title>The genomes of Oryza sativa: a history of duplications.</title>
        <authorList>
            <person name="Yu J."/>
            <person name="Wang J."/>
            <person name="Lin W."/>
            <person name="Li S."/>
            <person name="Li H."/>
            <person name="Zhou J."/>
            <person name="Ni P."/>
            <person name="Dong W."/>
            <person name="Hu S."/>
            <person name="Zeng C."/>
            <person name="Zhang J."/>
            <person name="Zhang Y."/>
            <person name="Li R."/>
            <person name="Xu Z."/>
            <person name="Li S."/>
            <person name="Li X."/>
            <person name="Zheng H."/>
            <person name="Cong L."/>
            <person name="Lin L."/>
            <person name="Yin J."/>
            <person name="Geng J."/>
            <person name="Li G."/>
            <person name="Shi J."/>
            <person name="Liu J."/>
            <person name="Lv H."/>
            <person name="Li J."/>
            <person name="Wang J."/>
            <person name="Deng Y."/>
            <person name="Ran L."/>
            <person name="Shi X."/>
            <person name="Wang X."/>
            <person name="Wu Q."/>
            <person name="Li C."/>
            <person name="Ren X."/>
            <person name="Wang J."/>
            <person name="Wang X."/>
            <person name="Li D."/>
            <person name="Liu D."/>
            <person name="Zhang X."/>
            <person name="Ji Z."/>
            <person name="Zhao W."/>
            <person name="Sun Y."/>
            <person name="Zhang Z."/>
            <person name="Bao J."/>
            <person name="Han Y."/>
            <person name="Dong L."/>
            <person name="Ji J."/>
            <person name="Chen P."/>
            <person name="Wu S."/>
            <person name="Liu J."/>
            <person name="Xiao Y."/>
            <person name="Bu D."/>
            <person name="Tan J."/>
            <person name="Yang L."/>
            <person name="Ye C."/>
            <person name="Zhang J."/>
            <person name="Xu J."/>
            <person name="Zhou Y."/>
            <person name="Yu Y."/>
            <person name="Zhang B."/>
            <person name="Zhuang S."/>
            <person name="Wei H."/>
            <person name="Liu B."/>
            <person name="Lei M."/>
            <person name="Yu H."/>
            <person name="Li Y."/>
            <person name="Xu H."/>
            <person name="Wei S."/>
            <person name="He X."/>
            <person name="Fang L."/>
            <person name="Zhang Z."/>
            <person name="Zhang Y."/>
            <person name="Huang X."/>
            <person name="Su Z."/>
            <person name="Tong W."/>
            <person name="Li J."/>
            <person name="Tong Z."/>
            <person name="Li S."/>
            <person name="Ye J."/>
            <person name="Wang L."/>
            <person name="Fang L."/>
            <person name="Lei T."/>
            <person name="Chen C."/>
            <person name="Chen H."/>
            <person name="Xu Z."/>
            <person name="Li H."/>
            <person name="Huang H."/>
            <person name="Zhang F."/>
            <person name="Xu H."/>
            <person name="Li N."/>
            <person name="Zhao C."/>
            <person name="Li S."/>
            <person name="Dong L."/>
            <person name="Huang Y."/>
            <person name="Li L."/>
            <person name="Xi Y."/>
            <person name="Qi Q."/>
            <person name="Li W."/>
            <person name="Zhang B."/>
            <person name="Hu W."/>
            <person name="Zhang Y."/>
            <person name="Tian X."/>
            <person name="Jiao Y."/>
            <person name="Liang X."/>
            <person name="Jin J."/>
            <person name="Gao L."/>
            <person name="Zheng W."/>
            <person name="Hao B."/>
            <person name="Liu S."/>
            <person name="Wang W."/>
            <person name="Yuan L."/>
            <person name="Cao M."/>
            <person name="McDermott J."/>
            <person name="Samudrala R."/>
            <person name="Wang J."/>
            <person name="Wong G.K."/>
            <person name="Yang H."/>
        </authorList>
    </citation>
    <scope>NUCLEOTIDE SEQUENCE [LARGE SCALE GENOMIC DNA]</scope>
    <source>
        <strain evidence="2">cv. 93-11</strain>
    </source>
</reference>
<evidence type="ECO:0000313" key="1">
    <source>
        <dbReference type="EMBL" id="EEC83201.1"/>
    </source>
</evidence>
<proteinExistence type="predicted"/>
<sequence>MAVARSGMMPAGHGFRKGKASAVEEVNGFFMEEEEAVSDASSIGVASSDSSTGELVVREGGAFSSLQAAFKRK</sequence>
<dbReference type="AlphaFoldDB" id="B8B8R5"/>
<dbReference type="EMBL" id="CM000133">
    <property type="protein sequence ID" value="EEC83201.1"/>
    <property type="molecule type" value="Genomic_DNA"/>
</dbReference>
<protein>
    <submittedName>
        <fullName evidence="1">Uncharacterized protein</fullName>
    </submittedName>
</protein>
<organism evidence="1 2">
    <name type="scientific">Oryza sativa subsp. indica</name>
    <name type="common">Rice</name>
    <dbReference type="NCBI Taxonomy" id="39946"/>
    <lineage>
        <taxon>Eukaryota</taxon>
        <taxon>Viridiplantae</taxon>
        <taxon>Streptophyta</taxon>
        <taxon>Embryophyta</taxon>
        <taxon>Tracheophyta</taxon>
        <taxon>Spermatophyta</taxon>
        <taxon>Magnoliopsida</taxon>
        <taxon>Liliopsida</taxon>
        <taxon>Poales</taxon>
        <taxon>Poaceae</taxon>
        <taxon>BOP clade</taxon>
        <taxon>Oryzoideae</taxon>
        <taxon>Oryzeae</taxon>
        <taxon>Oryzinae</taxon>
        <taxon>Oryza</taxon>
        <taxon>Oryza sativa</taxon>
    </lineage>
</organism>
<dbReference type="Proteomes" id="UP000007015">
    <property type="component" value="Chromosome 8"/>
</dbReference>
<gene>
    <name evidence="1" type="ORF">OsI_28458</name>
</gene>
<name>B8B8R5_ORYSI</name>
<dbReference type="OMA" id="MPARHGF"/>
<evidence type="ECO:0000313" key="2">
    <source>
        <dbReference type="Proteomes" id="UP000007015"/>
    </source>
</evidence>